<evidence type="ECO:0000256" key="3">
    <source>
        <dbReference type="ARBA" id="ARBA00023125"/>
    </source>
</evidence>
<dbReference type="InterPro" id="IPR018126">
    <property type="entry name" value="SASP_alpha/beta-type_CS"/>
</dbReference>
<dbReference type="eggNOG" id="ENOG5030UT5">
    <property type="taxonomic scope" value="Bacteria"/>
</dbReference>
<reference evidence="5" key="1">
    <citation type="journal article" date="2010" name="Environ. Microbiol.">
        <title>The genome of Syntrophomonas wolfei: new insights into syntrophic metabolism and biohydrogen production.</title>
        <authorList>
            <person name="Sieber J.R."/>
            <person name="Sims D.R."/>
            <person name="Han C."/>
            <person name="Kim E."/>
            <person name="Lykidis A."/>
            <person name="Lapidus A.L."/>
            <person name="McDonnald E."/>
            <person name="Rohlin L."/>
            <person name="Culley D.E."/>
            <person name="Gunsalus R."/>
            <person name="McInerney M.J."/>
        </authorList>
    </citation>
    <scope>NUCLEOTIDE SEQUENCE [LARGE SCALE GENOMIC DNA]</scope>
    <source>
        <strain evidence="5">DSM 2245B / Goettingen</strain>
    </source>
</reference>
<protein>
    <submittedName>
        <fullName evidence="4">Small acid-soluble spore protein</fullName>
    </submittedName>
</protein>
<dbReference type="KEGG" id="swo:Swol_2045"/>
<dbReference type="AlphaFoldDB" id="Q0AVB5"/>
<comment type="similarity">
    <text evidence="2">Belongs to the alpha/beta-type SASP family.</text>
</comment>
<dbReference type="GO" id="GO:0003690">
    <property type="term" value="F:double-stranded DNA binding"/>
    <property type="evidence" value="ECO:0007669"/>
    <property type="project" value="InterPro"/>
</dbReference>
<evidence type="ECO:0000256" key="2">
    <source>
        <dbReference type="ARBA" id="ARBA00005442"/>
    </source>
</evidence>
<dbReference type="InterPro" id="IPR001448">
    <property type="entry name" value="SASP_alpha/beta-type"/>
</dbReference>
<evidence type="ECO:0000256" key="1">
    <source>
        <dbReference type="ARBA" id="ARBA00003863"/>
    </source>
</evidence>
<dbReference type="HOGENOM" id="CLU_169738_1_3_9"/>
<keyword evidence="3" id="KW-0238">DNA-binding</keyword>
<sequence length="51" mass="5635">MSEKDLLKIEIAKELGIWEQVEKEGWDSLSNATCGRVGGLMSKRLRDSGAV</sequence>
<dbReference type="EMBL" id="CP000448">
    <property type="protein sequence ID" value="ABI69339.1"/>
    <property type="molecule type" value="Genomic_DNA"/>
</dbReference>
<organism evidence="4 5">
    <name type="scientific">Syntrophomonas wolfei subsp. wolfei (strain DSM 2245B / Goettingen)</name>
    <dbReference type="NCBI Taxonomy" id="335541"/>
    <lineage>
        <taxon>Bacteria</taxon>
        <taxon>Bacillati</taxon>
        <taxon>Bacillota</taxon>
        <taxon>Clostridia</taxon>
        <taxon>Eubacteriales</taxon>
        <taxon>Syntrophomonadaceae</taxon>
        <taxon>Syntrophomonas</taxon>
    </lineage>
</organism>
<dbReference type="RefSeq" id="WP_011641431.1">
    <property type="nucleotide sequence ID" value="NC_008346.1"/>
</dbReference>
<proteinExistence type="inferred from homology"/>
<comment type="function">
    <text evidence="1">SASP are bound to spore DNA. They are double-stranded DNA-binding proteins that cause DNA to change to an a-like conformation. They protect the DNA backbone from chemical and enzymatic cleavage and are thus involved in dormant spore's high resistance to UV light.</text>
</comment>
<gene>
    <name evidence="4" type="ordered locus">Swol_2045</name>
</gene>
<evidence type="ECO:0000313" key="5">
    <source>
        <dbReference type="Proteomes" id="UP000001968"/>
    </source>
</evidence>
<dbReference type="Pfam" id="PF00269">
    <property type="entry name" value="SASP"/>
    <property type="match status" value="1"/>
</dbReference>
<dbReference type="GO" id="GO:0006265">
    <property type="term" value="P:DNA topological change"/>
    <property type="evidence" value="ECO:0007669"/>
    <property type="project" value="InterPro"/>
</dbReference>
<accession>Q0AVB5</accession>
<dbReference type="InterPro" id="IPR038300">
    <property type="entry name" value="SASP_sf_alpha/beta"/>
</dbReference>
<dbReference type="STRING" id="335541.Swol_2045"/>
<dbReference type="PROSITE" id="PS00304">
    <property type="entry name" value="SASP_1"/>
    <property type="match status" value="1"/>
</dbReference>
<dbReference type="Proteomes" id="UP000001968">
    <property type="component" value="Chromosome"/>
</dbReference>
<keyword evidence="5" id="KW-1185">Reference proteome</keyword>
<name>Q0AVB5_SYNWW</name>
<dbReference type="Gene3D" id="6.10.10.80">
    <property type="entry name" value="Small, acid-soluble spore protein, alpha/beta type-like"/>
    <property type="match status" value="1"/>
</dbReference>
<evidence type="ECO:0000313" key="4">
    <source>
        <dbReference type="EMBL" id="ABI69339.1"/>
    </source>
</evidence>